<dbReference type="EMBL" id="DS999644">
    <property type="protein sequence ID" value="EFE78180.2"/>
    <property type="molecule type" value="Genomic_DNA"/>
</dbReference>
<name>D6ATA3_STRFL</name>
<dbReference type="Proteomes" id="UP000003986">
    <property type="component" value="Unassembled WGS sequence"/>
</dbReference>
<evidence type="ECO:0000256" key="1">
    <source>
        <dbReference type="SAM" id="MobiDB-lite"/>
    </source>
</evidence>
<feature type="region of interest" description="Disordered" evidence="1">
    <location>
        <begin position="1"/>
        <end position="23"/>
    </location>
</feature>
<reference evidence="3" key="1">
    <citation type="submission" date="2008-10" db="EMBL/GenBank/DDBJ databases">
        <authorList>
            <person name="Molnar K."/>
        </authorList>
    </citation>
    <scope>NUCLEOTIDE SEQUENCE [LARGE SCALE GENOMIC DNA]</scope>
    <source>
        <strain evidence="3">NRRL 15998</strain>
    </source>
</reference>
<protein>
    <submittedName>
        <fullName evidence="2">Uncharacterized protein</fullName>
    </submittedName>
</protein>
<gene>
    <name evidence="2" type="ORF">SSGG_05547</name>
</gene>
<evidence type="ECO:0000313" key="2">
    <source>
        <dbReference type="EMBL" id="EFE78180.2"/>
    </source>
</evidence>
<reference evidence="3" key="2">
    <citation type="submission" date="2008-12" db="EMBL/GenBank/DDBJ databases">
        <title>Annotation of Streptomyces roseosporus strain NRRL 15998.</title>
        <authorList>
            <consortium name="The Broad Institute Genome Sequencing Platform"/>
            <consortium name="Broad Institute Microbial Sequencing Center"/>
            <person name="Fischbach M."/>
            <person name="Ward D."/>
            <person name="Young S."/>
            <person name="Kodira C.D."/>
            <person name="Zeng Q."/>
            <person name="Koehrsen M."/>
            <person name="Godfrey P."/>
            <person name="Alvarado L."/>
            <person name="Berlin A.M."/>
            <person name="Borenstein D."/>
            <person name="Chen Z."/>
            <person name="Engels R."/>
            <person name="Freedman E."/>
            <person name="Gellesch M."/>
            <person name="Goldberg J."/>
            <person name="Griggs A."/>
            <person name="Gujja S."/>
            <person name="Heiman D.I."/>
            <person name="Hepburn T.A."/>
            <person name="Howarth C."/>
            <person name="Jen D."/>
            <person name="Larson L."/>
            <person name="Lewis B."/>
            <person name="Mehta T."/>
            <person name="Park D."/>
            <person name="Pearson M."/>
            <person name="Roberts A."/>
            <person name="Saif S."/>
            <person name="Shea T.D."/>
            <person name="Shenoy N."/>
            <person name="Sisk P."/>
            <person name="Stolte C."/>
            <person name="Sykes S.N."/>
            <person name="Walk T."/>
            <person name="White J."/>
            <person name="Yandava C."/>
            <person name="Straight P."/>
            <person name="Clardy J."/>
            <person name="Hung D."/>
            <person name="Kolter R."/>
            <person name="Mekalanos J."/>
            <person name="Walker S."/>
            <person name="Walsh C.T."/>
            <person name="Wieland B.L.C."/>
            <person name="Ilzarbe M."/>
            <person name="Galagan J."/>
            <person name="Nusbaum C."/>
            <person name="Birren B."/>
        </authorList>
    </citation>
    <scope>NUCLEOTIDE SEQUENCE [LARGE SCALE GENOMIC DNA]</scope>
    <source>
        <strain evidence="3">NRRL 15998</strain>
    </source>
</reference>
<sequence length="61" mass="6483">MVELTAAEYSEGRSGKGNRTHSAPIRPAVQRCWGSLTPIGVYRAPPPVRAVDTVRGPLGVP</sequence>
<evidence type="ECO:0000313" key="3">
    <source>
        <dbReference type="Proteomes" id="UP000003986"/>
    </source>
</evidence>
<dbReference type="AlphaFoldDB" id="D6ATA3"/>
<organism evidence="2 3">
    <name type="scientific">Streptomyces filamentosus NRRL 15998</name>
    <dbReference type="NCBI Taxonomy" id="457431"/>
    <lineage>
        <taxon>Bacteria</taxon>
        <taxon>Bacillati</taxon>
        <taxon>Actinomycetota</taxon>
        <taxon>Actinomycetes</taxon>
        <taxon>Kitasatosporales</taxon>
        <taxon>Streptomycetaceae</taxon>
        <taxon>Streptomyces</taxon>
    </lineage>
</organism>
<proteinExistence type="predicted"/>
<accession>D6ATA3</accession>